<dbReference type="Proteomes" id="UP001152795">
    <property type="component" value="Unassembled WGS sequence"/>
</dbReference>
<evidence type="ECO:0000313" key="1">
    <source>
        <dbReference type="EMBL" id="CAB4043637.1"/>
    </source>
</evidence>
<dbReference type="EMBL" id="CACRXK020032798">
    <property type="protein sequence ID" value="CAB4043637.1"/>
    <property type="molecule type" value="Genomic_DNA"/>
</dbReference>
<proteinExistence type="predicted"/>
<dbReference type="OrthoDB" id="5985917at2759"/>
<comment type="caution">
    <text evidence="1">The sequence shown here is derived from an EMBL/GenBank/DDBJ whole genome shotgun (WGS) entry which is preliminary data.</text>
</comment>
<organism evidence="1 2">
    <name type="scientific">Paramuricea clavata</name>
    <name type="common">Red gorgonian</name>
    <name type="synonym">Violescent sea-whip</name>
    <dbReference type="NCBI Taxonomy" id="317549"/>
    <lineage>
        <taxon>Eukaryota</taxon>
        <taxon>Metazoa</taxon>
        <taxon>Cnidaria</taxon>
        <taxon>Anthozoa</taxon>
        <taxon>Octocorallia</taxon>
        <taxon>Malacalcyonacea</taxon>
        <taxon>Plexauridae</taxon>
        <taxon>Paramuricea</taxon>
    </lineage>
</organism>
<dbReference type="AlphaFoldDB" id="A0A7D9M574"/>
<accession>A0A7D9M574</accession>
<keyword evidence="2" id="KW-1185">Reference proteome</keyword>
<reference evidence="1" key="1">
    <citation type="submission" date="2020-04" db="EMBL/GenBank/DDBJ databases">
        <authorList>
            <person name="Alioto T."/>
            <person name="Alioto T."/>
            <person name="Gomez Garrido J."/>
        </authorList>
    </citation>
    <scope>NUCLEOTIDE SEQUENCE</scope>
    <source>
        <strain evidence="1">A484AB</strain>
    </source>
</reference>
<evidence type="ECO:0000313" key="2">
    <source>
        <dbReference type="Proteomes" id="UP001152795"/>
    </source>
</evidence>
<gene>
    <name evidence="1" type="ORF">PACLA_8A063146</name>
</gene>
<protein>
    <submittedName>
        <fullName evidence="1">Uncharacterized protein</fullName>
    </submittedName>
</protein>
<sequence length="149" mass="17624">MAHVDPQCFREADEETLEHLVFECRVARIVTAWVFFNLLQVDPAASKFTVDELLFGFTTERRRKIRLVILWMLHTMKHIIWVARCDYRFRGKMPVESECLNKLIVRMKFVLCLLGRKCKSPAQVRSFEKEWLASGRLGHFQGEKLVFSF</sequence>
<name>A0A7D9M574_PARCT</name>